<evidence type="ECO:0000256" key="1">
    <source>
        <dbReference type="SAM" id="Phobius"/>
    </source>
</evidence>
<feature type="transmembrane region" description="Helical" evidence="1">
    <location>
        <begin position="42"/>
        <end position="71"/>
    </location>
</feature>
<name>A0ABN2SFC5_9PSEU</name>
<accession>A0ABN2SFC5</accession>
<reference evidence="2 3" key="1">
    <citation type="journal article" date="2019" name="Int. J. Syst. Evol. Microbiol.">
        <title>The Global Catalogue of Microorganisms (GCM) 10K type strain sequencing project: providing services to taxonomists for standard genome sequencing and annotation.</title>
        <authorList>
            <consortium name="The Broad Institute Genomics Platform"/>
            <consortium name="The Broad Institute Genome Sequencing Center for Infectious Disease"/>
            <person name="Wu L."/>
            <person name="Ma J."/>
        </authorList>
    </citation>
    <scope>NUCLEOTIDE SEQUENCE [LARGE SCALE GENOMIC DNA]</scope>
    <source>
        <strain evidence="2 3">JCM 14545</strain>
    </source>
</reference>
<keyword evidence="1" id="KW-0472">Membrane</keyword>
<keyword evidence="1" id="KW-0812">Transmembrane</keyword>
<dbReference type="Proteomes" id="UP001501116">
    <property type="component" value="Unassembled WGS sequence"/>
</dbReference>
<feature type="transmembrane region" description="Helical" evidence="1">
    <location>
        <begin position="12"/>
        <end position="30"/>
    </location>
</feature>
<protein>
    <submittedName>
        <fullName evidence="2">Uncharacterized protein</fullName>
    </submittedName>
</protein>
<evidence type="ECO:0000313" key="2">
    <source>
        <dbReference type="EMBL" id="GAA1985768.1"/>
    </source>
</evidence>
<feature type="transmembrane region" description="Helical" evidence="1">
    <location>
        <begin position="92"/>
        <end position="116"/>
    </location>
</feature>
<keyword evidence="1" id="KW-1133">Transmembrane helix</keyword>
<keyword evidence="3" id="KW-1185">Reference proteome</keyword>
<comment type="caution">
    <text evidence="2">The sequence shown here is derived from an EMBL/GenBank/DDBJ whole genome shotgun (WGS) entry which is preliminary data.</text>
</comment>
<proteinExistence type="predicted"/>
<gene>
    <name evidence="2" type="ORF">GCM10009754_74350</name>
</gene>
<sequence length="161" mass="16883">MRTAVRPLTITAIWLIAAGAALLSMGFIMLRTQRPDTGANIGAGGCFFFGLGATGVGLLLGAVAALAWWRGRNGDRHPPVRLLAWERRLRRLTMAAVGLITIGAIVLSVGALIFANGRAGSFFSGVNAIFLVGLCIAVSALLAATPPGVYWLSRRRSGADH</sequence>
<organism evidence="2 3">
    <name type="scientific">Amycolatopsis minnesotensis</name>
    <dbReference type="NCBI Taxonomy" id="337894"/>
    <lineage>
        <taxon>Bacteria</taxon>
        <taxon>Bacillati</taxon>
        <taxon>Actinomycetota</taxon>
        <taxon>Actinomycetes</taxon>
        <taxon>Pseudonocardiales</taxon>
        <taxon>Pseudonocardiaceae</taxon>
        <taxon>Amycolatopsis</taxon>
    </lineage>
</organism>
<evidence type="ECO:0000313" key="3">
    <source>
        <dbReference type="Proteomes" id="UP001501116"/>
    </source>
</evidence>
<dbReference type="EMBL" id="BAAANN010000042">
    <property type="protein sequence ID" value="GAA1985768.1"/>
    <property type="molecule type" value="Genomic_DNA"/>
</dbReference>
<feature type="transmembrane region" description="Helical" evidence="1">
    <location>
        <begin position="128"/>
        <end position="152"/>
    </location>
</feature>